<protein>
    <recommendedName>
        <fullName evidence="4">Rod shape-determining protein MreD</fullName>
    </recommendedName>
</protein>
<feature type="transmembrane region" description="Helical" evidence="1">
    <location>
        <begin position="98"/>
        <end position="127"/>
    </location>
</feature>
<reference evidence="2 3" key="1">
    <citation type="journal article" date="2016" name="Nat. Commun.">
        <title>Thousands of microbial genomes shed light on interconnected biogeochemical processes in an aquifer system.</title>
        <authorList>
            <person name="Anantharaman K."/>
            <person name="Brown C.T."/>
            <person name="Hug L.A."/>
            <person name="Sharon I."/>
            <person name="Castelle C.J."/>
            <person name="Probst A.J."/>
            <person name="Thomas B.C."/>
            <person name="Singh A."/>
            <person name="Wilkins M.J."/>
            <person name="Karaoz U."/>
            <person name="Brodie E.L."/>
            <person name="Williams K.H."/>
            <person name="Hubbard S.S."/>
            <person name="Banfield J.F."/>
        </authorList>
    </citation>
    <scope>NUCLEOTIDE SEQUENCE [LARGE SCALE GENOMIC DNA]</scope>
</reference>
<evidence type="ECO:0000313" key="3">
    <source>
        <dbReference type="Proteomes" id="UP000177126"/>
    </source>
</evidence>
<feature type="transmembrane region" description="Helical" evidence="1">
    <location>
        <begin position="75"/>
        <end position="91"/>
    </location>
</feature>
<keyword evidence="1" id="KW-0812">Transmembrane</keyword>
<comment type="caution">
    <text evidence="2">The sequence shown here is derived from an EMBL/GenBank/DDBJ whole genome shotgun (WGS) entry which is preliminary data.</text>
</comment>
<keyword evidence="1" id="KW-0472">Membrane</keyword>
<dbReference type="Proteomes" id="UP000177126">
    <property type="component" value="Unassembled WGS sequence"/>
</dbReference>
<evidence type="ECO:0000256" key="1">
    <source>
        <dbReference type="SAM" id="Phobius"/>
    </source>
</evidence>
<sequence>MQIFLVFLFSILAAALQLTLMPRLAILGVGPNLMLGWVLACAIWRSEQKKEWFIFLPVFVFDLLAGRPFGVMTLSLWLVFFFIQWLADVLFKQSDFPAVISLVFIGTIFFEVCRFLLTNIFSAWLLIEPIVPSAFYFYAVLPLTLFYNTVLSLFFIRVFNKINLSPHQKTTGVSPRMNGRLL</sequence>
<dbReference type="EMBL" id="MHNF01000050">
    <property type="protein sequence ID" value="OGZ39635.1"/>
    <property type="molecule type" value="Genomic_DNA"/>
</dbReference>
<dbReference type="AlphaFoldDB" id="A0A1G2FNI8"/>
<gene>
    <name evidence="2" type="ORF">A3B04_00300</name>
</gene>
<feature type="transmembrane region" description="Helical" evidence="1">
    <location>
        <begin position="133"/>
        <end position="159"/>
    </location>
</feature>
<accession>A0A1G2FNI8</accession>
<evidence type="ECO:0008006" key="4">
    <source>
        <dbReference type="Google" id="ProtNLM"/>
    </source>
</evidence>
<name>A0A1G2FNI8_9BACT</name>
<organism evidence="2 3">
    <name type="scientific">Candidatus Portnoybacteria bacterium RIFCSPLOWO2_02_FULL_39_11</name>
    <dbReference type="NCBI Taxonomy" id="1802001"/>
    <lineage>
        <taxon>Bacteria</taxon>
        <taxon>Candidatus Portnoyibacteriota</taxon>
    </lineage>
</organism>
<keyword evidence="1" id="KW-1133">Transmembrane helix</keyword>
<evidence type="ECO:0000313" key="2">
    <source>
        <dbReference type="EMBL" id="OGZ39635.1"/>
    </source>
</evidence>
<proteinExistence type="predicted"/>